<dbReference type="Pfam" id="PF03729">
    <property type="entry name" value="DUF308"/>
    <property type="match status" value="2"/>
</dbReference>
<feature type="transmembrane region" description="Helical" evidence="1">
    <location>
        <begin position="153"/>
        <end position="175"/>
    </location>
</feature>
<reference evidence="2 3" key="1">
    <citation type="journal article" date="2016" name="Environ. Microbiol.">
        <title>New Methyloceanibacter diversity from North Sea sediments includes methanotroph containing solely the soluble methane monooxygenase.</title>
        <authorList>
            <person name="Vekeman B."/>
            <person name="Kerckhof F.M."/>
            <person name="Cremers G."/>
            <person name="de Vos P."/>
            <person name="Vandamme P."/>
            <person name="Boon N."/>
            <person name="Op den Camp H.J."/>
            <person name="Heylen K."/>
        </authorList>
    </citation>
    <scope>NUCLEOTIDE SEQUENCE [LARGE SCALE GENOMIC DNA]</scope>
    <source>
        <strain evidence="2 3">R-67176</strain>
    </source>
</reference>
<dbReference type="GO" id="GO:0005886">
    <property type="term" value="C:plasma membrane"/>
    <property type="evidence" value="ECO:0007669"/>
    <property type="project" value="TreeGrafter"/>
</dbReference>
<keyword evidence="1" id="KW-1133">Transmembrane helix</keyword>
<sequence length="179" mass="19126">MKMAGMTASKSQSDIWWVFLLEGIASILFGFLLITRPAETLVALVIFLGLYWLFIGVLELVRVFVDDTVPWYWSLIIGVLGILAGIIVLRHPLFSAIILPTAIVLWLGILGVVIGVIGIIGSFTGGGIGSFIFGVVNLIIGVILLGAPIPAAVAVPIVFGALLLIQGVILIVYAFNIRE</sequence>
<dbReference type="InterPro" id="IPR005325">
    <property type="entry name" value="DUF308_memb"/>
</dbReference>
<dbReference type="EMBL" id="LPWE01000002">
    <property type="protein sequence ID" value="ODR97163.1"/>
    <property type="molecule type" value="Genomic_DNA"/>
</dbReference>
<gene>
    <name evidence="2" type="ORF">AUC70_12900</name>
</gene>
<feature type="transmembrane region" description="Helical" evidence="1">
    <location>
        <begin position="126"/>
        <end position="146"/>
    </location>
</feature>
<organism evidence="2 3">
    <name type="scientific">Methyloceanibacter stevinii</name>
    <dbReference type="NCBI Taxonomy" id="1774970"/>
    <lineage>
        <taxon>Bacteria</taxon>
        <taxon>Pseudomonadati</taxon>
        <taxon>Pseudomonadota</taxon>
        <taxon>Alphaproteobacteria</taxon>
        <taxon>Hyphomicrobiales</taxon>
        <taxon>Hyphomicrobiaceae</taxon>
        <taxon>Methyloceanibacter</taxon>
    </lineage>
</organism>
<feature type="transmembrane region" description="Helical" evidence="1">
    <location>
        <begin position="96"/>
        <end position="120"/>
    </location>
</feature>
<evidence type="ECO:0000256" key="1">
    <source>
        <dbReference type="SAM" id="Phobius"/>
    </source>
</evidence>
<keyword evidence="1" id="KW-0472">Membrane</keyword>
<comment type="caution">
    <text evidence="2">The sequence shown here is derived from an EMBL/GenBank/DDBJ whole genome shotgun (WGS) entry which is preliminary data.</text>
</comment>
<evidence type="ECO:0000313" key="3">
    <source>
        <dbReference type="Proteomes" id="UP000094172"/>
    </source>
</evidence>
<keyword evidence="1" id="KW-0812">Transmembrane</keyword>
<dbReference type="PANTHER" id="PTHR34989">
    <property type="entry name" value="PROTEIN HDED"/>
    <property type="match status" value="1"/>
</dbReference>
<feature type="transmembrane region" description="Helical" evidence="1">
    <location>
        <begin position="71"/>
        <end position="89"/>
    </location>
</feature>
<dbReference type="STRING" id="1774970.AUC70_12900"/>
<keyword evidence="3" id="KW-1185">Reference proteome</keyword>
<feature type="transmembrane region" description="Helical" evidence="1">
    <location>
        <begin position="15"/>
        <end position="34"/>
    </location>
</feature>
<dbReference type="AlphaFoldDB" id="A0A1E3VUF7"/>
<evidence type="ECO:0000313" key="2">
    <source>
        <dbReference type="EMBL" id="ODR97163.1"/>
    </source>
</evidence>
<dbReference type="InterPro" id="IPR052712">
    <property type="entry name" value="Acid_resist_chaperone_HdeD"/>
</dbReference>
<evidence type="ECO:0008006" key="4">
    <source>
        <dbReference type="Google" id="ProtNLM"/>
    </source>
</evidence>
<proteinExistence type="predicted"/>
<protein>
    <recommendedName>
        <fullName evidence="4">HdeD protein</fullName>
    </recommendedName>
</protein>
<feature type="transmembrane region" description="Helical" evidence="1">
    <location>
        <begin position="41"/>
        <end position="65"/>
    </location>
</feature>
<accession>A0A1E3VUF7</accession>
<dbReference type="Proteomes" id="UP000094172">
    <property type="component" value="Unassembled WGS sequence"/>
</dbReference>
<name>A0A1E3VUF7_9HYPH</name>
<dbReference type="PANTHER" id="PTHR34989:SF1">
    <property type="entry name" value="PROTEIN HDED"/>
    <property type="match status" value="1"/>
</dbReference>